<sequence length="92" mass="10754">MGQIDRLYDADAYLPLPIGRHAALTGARMPGPTRHRPRDHTYRYYVDRSLRSYLARTRCLPLTPLCPDPFHTQSDGGFDPLYRRRLFLRRAP</sequence>
<evidence type="ECO:0000313" key="1">
    <source>
        <dbReference type="EMBL" id="TGH20537.1"/>
    </source>
</evidence>
<protein>
    <submittedName>
        <fullName evidence="1">Uncharacterized protein</fullName>
    </submittedName>
</protein>
<accession>A0A524RSP9</accession>
<dbReference type="AlphaFoldDB" id="A0A524RSP9"/>
<name>A0A524RSP9_9CHRO</name>
<dbReference type="EMBL" id="SRMN01000102">
    <property type="protein sequence ID" value="TGH20537.1"/>
    <property type="molecule type" value="Genomic_DNA"/>
</dbReference>
<comment type="caution">
    <text evidence="1">The sequence shown here is derived from an EMBL/GenBank/DDBJ whole genome shotgun (WGS) entry which is preliminary data.</text>
</comment>
<proteinExistence type="predicted"/>
<dbReference type="Proteomes" id="UP000315454">
    <property type="component" value="Unassembled WGS sequence"/>
</dbReference>
<organism evidence="1 2">
    <name type="scientific">Aphanocapsa feldmannii 277cI</name>
    <dbReference type="NCBI Taxonomy" id="2507554"/>
    <lineage>
        <taxon>Bacteria</taxon>
        <taxon>Bacillati</taxon>
        <taxon>Cyanobacteriota</taxon>
        <taxon>Cyanophyceae</taxon>
        <taxon>Oscillatoriophycideae</taxon>
        <taxon>Chroococcales</taxon>
        <taxon>Microcystaceae</taxon>
        <taxon>Aphanocapsa</taxon>
    </lineage>
</organism>
<reference evidence="1 2" key="1">
    <citation type="journal article" date="2019" name="mSystems">
        <title>Life at home and on the roam: Genomic adaptions reflect the dual lifestyle of an intracellular, facultative symbiont.</title>
        <authorList>
            <person name="Burgsdorf I."/>
        </authorList>
    </citation>
    <scope>NUCLEOTIDE SEQUENCE [LARGE SCALE GENOMIC DNA]</scope>
    <source>
        <strain evidence="1">277cI</strain>
    </source>
</reference>
<gene>
    <name evidence="1" type="ORF">ERJ68_06680</name>
</gene>
<evidence type="ECO:0000313" key="2">
    <source>
        <dbReference type="Proteomes" id="UP000315454"/>
    </source>
</evidence>